<dbReference type="STRING" id="84724.SAMN04488564_101702"/>
<dbReference type="Proteomes" id="UP000198583">
    <property type="component" value="Unassembled WGS sequence"/>
</dbReference>
<gene>
    <name evidence="1" type="ORF">SAMN04488564_101702</name>
</gene>
<accession>A0A1I6D067</accession>
<proteinExistence type="predicted"/>
<evidence type="ECO:0000313" key="2">
    <source>
        <dbReference type="Proteomes" id="UP000198583"/>
    </source>
</evidence>
<reference evidence="2" key="1">
    <citation type="submission" date="2016-10" db="EMBL/GenBank/DDBJ databases">
        <authorList>
            <person name="Varghese N."/>
            <person name="Submissions S."/>
        </authorList>
    </citation>
    <scope>NUCLEOTIDE SEQUENCE [LARGE SCALE GENOMIC DNA]</scope>
    <source>
        <strain evidence="2">DSM 44232</strain>
    </source>
</reference>
<dbReference type="AlphaFoldDB" id="A0A1I6D067"/>
<dbReference type="Gene3D" id="3.90.1200.10">
    <property type="match status" value="1"/>
</dbReference>
<organism evidence="1 2">
    <name type="scientific">Lentzea waywayandensis</name>
    <dbReference type="NCBI Taxonomy" id="84724"/>
    <lineage>
        <taxon>Bacteria</taxon>
        <taxon>Bacillati</taxon>
        <taxon>Actinomycetota</taxon>
        <taxon>Actinomycetes</taxon>
        <taxon>Pseudonocardiales</taxon>
        <taxon>Pseudonocardiaceae</taxon>
        <taxon>Lentzea</taxon>
    </lineage>
</organism>
<dbReference type="EMBL" id="FOYL01000001">
    <property type="protein sequence ID" value="SFQ98781.1"/>
    <property type="molecule type" value="Genomic_DNA"/>
</dbReference>
<protein>
    <submittedName>
        <fullName evidence="1">Thiamine kinase</fullName>
    </submittedName>
</protein>
<dbReference type="RefSeq" id="WP_093588233.1">
    <property type="nucleotide sequence ID" value="NZ_FOYL01000001.1"/>
</dbReference>
<dbReference type="OrthoDB" id="2570531at2"/>
<name>A0A1I6D067_9PSEU</name>
<dbReference type="InterPro" id="IPR011009">
    <property type="entry name" value="Kinase-like_dom_sf"/>
</dbReference>
<keyword evidence="1" id="KW-0418">Kinase</keyword>
<dbReference type="SUPFAM" id="SSF56112">
    <property type="entry name" value="Protein kinase-like (PK-like)"/>
    <property type="match status" value="1"/>
</dbReference>
<evidence type="ECO:0000313" key="1">
    <source>
        <dbReference type="EMBL" id="SFQ98781.1"/>
    </source>
</evidence>
<keyword evidence="2" id="KW-1185">Reference proteome</keyword>
<sequence length="273" mass="29707">MSGRLEWQELPAGVRVAVQDHTGLVVKAESASVGRNSAFAASLATADGLVFCKGGRADSPQAVMHRNEAAVNPFLPEELAPRLLWHVERDGWLLLGFDHVSGQHADLSPGSPDLPLVADAVKEIGKIEPLRAPRRMIADHWEAALADEPADGWAAHAPRHMRGSTLVHSDLNPLNILVADTARIVDWAWWRTGAAWIDPAFAVVRLVAEGHRPAQAEEWAAQFDGFREAPAEAITAFAASLVCLWERRFAGTATTEAARSWAEYRTANGPRFP</sequence>
<keyword evidence="1" id="KW-0808">Transferase</keyword>
<dbReference type="GO" id="GO:0016301">
    <property type="term" value="F:kinase activity"/>
    <property type="evidence" value="ECO:0007669"/>
    <property type="project" value="UniProtKB-KW"/>
</dbReference>